<evidence type="ECO:0000256" key="1">
    <source>
        <dbReference type="SAM" id="SignalP"/>
    </source>
</evidence>
<organism evidence="2 3">
    <name type="scientific">Christensenella hongkongensis</name>
    <dbReference type="NCBI Taxonomy" id="270498"/>
    <lineage>
        <taxon>Bacteria</taxon>
        <taxon>Bacillati</taxon>
        <taxon>Bacillota</taxon>
        <taxon>Clostridia</taxon>
        <taxon>Christensenellales</taxon>
        <taxon>Christensenellaceae</taxon>
        <taxon>Christensenella</taxon>
    </lineage>
</organism>
<dbReference type="RefSeq" id="WP_052740606.1">
    <property type="nucleotide sequence ID" value="NZ_LAYJ01000123.1"/>
</dbReference>
<dbReference type="STRING" id="270498.CHK_2798"/>
<accession>A0A0M2NH78</accession>
<dbReference type="AlphaFoldDB" id="A0A0M2NH78"/>
<dbReference type="PROSITE" id="PS51257">
    <property type="entry name" value="PROKAR_LIPOPROTEIN"/>
    <property type="match status" value="1"/>
</dbReference>
<reference evidence="2 3" key="1">
    <citation type="submission" date="2015-04" db="EMBL/GenBank/DDBJ databases">
        <title>Draft genome sequence of bacteremic isolate Catabacter hongkongensis type strain HKU16T.</title>
        <authorList>
            <person name="Lau S.K."/>
            <person name="Teng J.L."/>
            <person name="Huang Y."/>
            <person name="Curreem S.O."/>
            <person name="Tsui S.K."/>
            <person name="Woo P.C."/>
        </authorList>
    </citation>
    <scope>NUCLEOTIDE SEQUENCE [LARGE SCALE GENOMIC DNA]</scope>
    <source>
        <strain evidence="2 3">HKU16</strain>
    </source>
</reference>
<comment type="caution">
    <text evidence="2">The sequence shown here is derived from an EMBL/GenBank/DDBJ whole genome shotgun (WGS) entry which is preliminary data.</text>
</comment>
<dbReference type="OrthoDB" id="1958103at2"/>
<feature type="chain" id="PRO_5005638648" description="Lipoprotein" evidence="1">
    <location>
        <begin position="26"/>
        <end position="225"/>
    </location>
</feature>
<feature type="signal peptide" evidence="1">
    <location>
        <begin position="1"/>
        <end position="25"/>
    </location>
</feature>
<evidence type="ECO:0000313" key="3">
    <source>
        <dbReference type="Proteomes" id="UP000034076"/>
    </source>
</evidence>
<evidence type="ECO:0000313" key="2">
    <source>
        <dbReference type="EMBL" id="KKI49777.1"/>
    </source>
</evidence>
<dbReference type="Proteomes" id="UP000034076">
    <property type="component" value="Unassembled WGS sequence"/>
</dbReference>
<gene>
    <name evidence="2" type="ORF">CHK_2798</name>
</gene>
<keyword evidence="3" id="KW-1185">Reference proteome</keyword>
<keyword evidence="1" id="KW-0732">Signal</keyword>
<dbReference type="EMBL" id="LAYJ01000123">
    <property type="protein sequence ID" value="KKI49777.1"/>
    <property type="molecule type" value="Genomic_DNA"/>
</dbReference>
<name>A0A0M2NH78_9FIRM</name>
<evidence type="ECO:0008006" key="4">
    <source>
        <dbReference type="Google" id="ProtNLM"/>
    </source>
</evidence>
<sequence>MLKRILSVFLLCVVLLLSACGSRTAGKEMSIITDEASQSHQAAPGDSQTVPEPLLQSYYSMQSTPVFEYMQNSSIKKFLAMWVKEKTGIENPSWDYDCMAQYYILDKNFASLSDDKQLYSLPFSDGSGRNGYIVIAYYADGPAISNEGVAETTPYSYDFKAHSGKIMENLEMAGVDLSGASASRVSLVDTENNRADQAILFADRQNSRYICYLDDPDFAIEKSDR</sequence>
<proteinExistence type="predicted"/>
<protein>
    <recommendedName>
        <fullName evidence="4">Lipoprotein</fullName>
    </recommendedName>
</protein>